<proteinExistence type="predicted"/>
<keyword evidence="3" id="KW-1185">Reference proteome</keyword>
<feature type="region of interest" description="Disordered" evidence="1">
    <location>
        <begin position="59"/>
        <end position="80"/>
    </location>
</feature>
<name>A0ABY3PCG4_9STAP</name>
<evidence type="ECO:0000313" key="3">
    <source>
        <dbReference type="Proteomes" id="UP001197626"/>
    </source>
</evidence>
<evidence type="ECO:0000256" key="1">
    <source>
        <dbReference type="SAM" id="MobiDB-lite"/>
    </source>
</evidence>
<gene>
    <name evidence="2" type="ORF">LN051_10855</name>
</gene>
<sequence>MGKADILGQLSLKKTLLGTLDGKINKLKKDLSTLEWVLEKVQEHHKDFKTTMDDCNKTEISTSHWKGQTKNKSDKHREDLEKTAEEIDKKFQDAIDRLEEDIMNKKFEIQVANAERTMVSGIIATLESALV</sequence>
<organism evidence="2 3">
    <name type="scientific">Staphylococcus ratti</name>
    <dbReference type="NCBI Taxonomy" id="2892440"/>
    <lineage>
        <taxon>Bacteria</taxon>
        <taxon>Bacillati</taxon>
        <taxon>Bacillota</taxon>
        <taxon>Bacilli</taxon>
        <taxon>Bacillales</taxon>
        <taxon>Staphylococcaceae</taxon>
        <taxon>Staphylococcus</taxon>
    </lineage>
</organism>
<dbReference type="Proteomes" id="UP001197626">
    <property type="component" value="Chromosome"/>
</dbReference>
<protein>
    <submittedName>
        <fullName evidence="2">DUF5082 family protein</fullName>
    </submittedName>
</protein>
<dbReference type="RefSeq" id="WP_229292517.1">
    <property type="nucleotide sequence ID" value="NZ_CP086654.1"/>
</dbReference>
<reference evidence="2 3" key="1">
    <citation type="journal article" date="2022" name="Pathogens">
        <title>Staphylococcus ratti sp. nov. Isolated from a Lab Rat.</title>
        <authorList>
            <person name="Kovarovic V."/>
            <person name="Sedlacek I."/>
            <person name="Petras P."/>
            <person name="Kralova S."/>
            <person name="Maslanova I."/>
            <person name="Svec P."/>
            <person name="Neumann-Schaal M."/>
            <person name="Botka T."/>
            <person name="Gelbicova T."/>
            <person name="Stankova E."/>
            <person name="Doskar J."/>
            <person name="Pantucek R."/>
        </authorList>
    </citation>
    <scope>NUCLEOTIDE SEQUENCE [LARGE SCALE GENOMIC DNA]</scope>
    <source>
        <strain evidence="2 3">CCM 9025</strain>
    </source>
</reference>
<evidence type="ECO:0000313" key="2">
    <source>
        <dbReference type="EMBL" id="UEX90017.1"/>
    </source>
</evidence>
<feature type="compositionally biased region" description="Basic and acidic residues" evidence="1">
    <location>
        <begin position="71"/>
        <end position="80"/>
    </location>
</feature>
<dbReference type="EMBL" id="CP086654">
    <property type="protein sequence ID" value="UEX90017.1"/>
    <property type="molecule type" value="Genomic_DNA"/>
</dbReference>
<accession>A0ABY3PCG4</accession>
<feature type="compositionally biased region" description="Polar residues" evidence="1">
    <location>
        <begin position="59"/>
        <end position="70"/>
    </location>
</feature>